<dbReference type="Pfam" id="PF14559">
    <property type="entry name" value="TPR_19"/>
    <property type="match status" value="1"/>
</dbReference>
<dbReference type="PROSITE" id="PS50005">
    <property type="entry name" value="TPR"/>
    <property type="match status" value="2"/>
</dbReference>
<dbReference type="GO" id="GO:0031072">
    <property type="term" value="F:heat shock protein binding"/>
    <property type="evidence" value="ECO:0007669"/>
    <property type="project" value="TreeGrafter"/>
</dbReference>
<evidence type="ECO:0000256" key="5">
    <source>
        <dbReference type="PROSITE-ProRule" id="PRU00339"/>
    </source>
</evidence>
<feature type="repeat" description="TPR" evidence="5">
    <location>
        <begin position="206"/>
        <end position="239"/>
    </location>
</feature>
<feature type="compositionally biased region" description="Basic and acidic residues" evidence="6">
    <location>
        <begin position="657"/>
        <end position="679"/>
    </location>
</feature>
<keyword evidence="2" id="KW-0963">Cytoplasm</keyword>
<proteinExistence type="predicted"/>
<feature type="region of interest" description="Disordered" evidence="6">
    <location>
        <begin position="643"/>
        <end position="682"/>
    </location>
</feature>
<sequence length="989" mass="109411">MCRDELGDERKDPKGSVVTDVDVGGVKAKNVTVTDPKDISSVVQQIQEHTNKQKLAERKALEAADAKRPNEHMWGYQVFGAGEPHANGRYVRSEHMVGDCPSYIHTEHGDVMIARQNVGWVLGELRPPRPLYGYQTEDKSIPLLPRWQAFEGRKPMPQCRYIRCEDRAAELKQEGNEAMKKQRYDQAEEKYTQALQLDPLSDEMRVVLYSNRSQLYLKQRQWEEALSDASRALDIDPQHEKSLLRKAKAAEKLERYEVAVSSLQQLLKHHPDNSEALTLKQETEALLKLQPRAKADIPPEEAETSDEAPPHKAEGAREDEESKTQKAAPKRLVEASEVVEELDTALREVVDGQANTPDDPARRRRLTIIHAKLKDLQRVLRTDDREKLQEIQALLRARGRLPDLSKALSTRGLEGCRPSVLCCLERACKANLPNALQLIRAGVVQQVVDVISSTSDGYLLKAAIALLVQLFQTETASKSKTEGPGSELILECLKKHPKASKVLVSLSEIAAADKPADVEVASSSKEDFRSLQSEIRDLTDVLCKSFDLHEGDLSPSLAQFVLRMMVGCGVGFAESRDDDTVSHGLKLLEWSAKCPSRRRSCGGRLLADIPALSDVVAHKLSKCEQLISFIVERDLVDMATGKAVTDGEGEGEGEGGTESKPEGGAGGDEKGQPGDKDGPKMTFFDIPRMAPNDGFHIARILEVLASVTDEFSTFEGSTDKKAPLIELAGRAALRKVAKNFRVSTEGSNDLMTLLCLLHAPLPIGLPALRLVAALAESDGFVSLFIGETGNFRMLLGLPFPPAQPVRSYIDEKLTDAKYRTEREAAARLLASCADTDGFALTLEKRDGEAATAVKCLMKWLQPKLAPTQEMVQNVGKTLTYVLRVKPDAACEVDERILETKLVPEYIHSPRQSPLHDTFDLLMRSCVLNKPLLERFIESLRQRDRENLLNQLLSLLQMDQEIREQRTKPSTDKPPAAAPGPAPAPNGGSQ</sequence>
<evidence type="ECO:0000256" key="3">
    <source>
        <dbReference type="ARBA" id="ARBA00022737"/>
    </source>
</evidence>
<dbReference type="GO" id="GO:0005829">
    <property type="term" value="C:cytosol"/>
    <property type="evidence" value="ECO:0007669"/>
    <property type="project" value="TreeGrafter"/>
</dbReference>
<reference evidence="7 8" key="1">
    <citation type="submission" date="2014-11" db="EMBL/GenBank/DDBJ databases">
        <authorList>
            <person name="Zhu J."/>
            <person name="Qi W."/>
            <person name="Song R."/>
        </authorList>
    </citation>
    <scope>NUCLEOTIDE SEQUENCE [LARGE SCALE GENOMIC DNA]</scope>
</reference>
<evidence type="ECO:0000256" key="6">
    <source>
        <dbReference type="SAM" id="MobiDB-lite"/>
    </source>
</evidence>
<dbReference type="GO" id="GO:0006626">
    <property type="term" value="P:protein targeting to mitochondrion"/>
    <property type="evidence" value="ECO:0007669"/>
    <property type="project" value="TreeGrafter"/>
</dbReference>
<organism evidence="7 8">
    <name type="scientific">Vitrella brassicaformis (strain CCMP3155)</name>
    <dbReference type="NCBI Taxonomy" id="1169540"/>
    <lineage>
        <taxon>Eukaryota</taxon>
        <taxon>Sar</taxon>
        <taxon>Alveolata</taxon>
        <taxon>Colpodellida</taxon>
        <taxon>Vitrellaceae</taxon>
        <taxon>Vitrella</taxon>
    </lineage>
</organism>
<name>A0A0G4FDR0_VITBC</name>
<dbReference type="SMART" id="SM00028">
    <property type="entry name" value="TPR"/>
    <property type="match status" value="3"/>
</dbReference>
<dbReference type="PANTHER" id="PTHR45984">
    <property type="entry name" value="RNA (RNA) POLYMERASE II ASSOCIATED PROTEIN HOMOLOG"/>
    <property type="match status" value="1"/>
</dbReference>
<dbReference type="OrthoDB" id="290877at2759"/>
<dbReference type="InParanoid" id="A0A0G4FDR0"/>
<evidence type="ECO:0000313" key="7">
    <source>
        <dbReference type="EMBL" id="CEM11094.1"/>
    </source>
</evidence>
<accession>A0A0G4FDR0</accession>
<comment type="subcellular location">
    <subcellularLocation>
        <location evidence="1">Cytoplasm</location>
    </subcellularLocation>
</comment>
<feature type="compositionally biased region" description="Basic and acidic residues" evidence="6">
    <location>
        <begin position="959"/>
        <end position="970"/>
    </location>
</feature>
<dbReference type="EMBL" id="CDMY01000409">
    <property type="protein sequence ID" value="CEM11094.1"/>
    <property type="molecule type" value="Genomic_DNA"/>
</dbReference>
<feature type="compositionally biased region" description="Basic and acidic residues" evidence="6">
    <location>
        <begin position="308"/>
        <end position="324"/>
    </location>
</feature>
<dbReference type="STRING" id="1169540.A0A0G4FDR0"/>
<keyword evidence="3" id="KW-0677">Repeat</keyword>
<dbReference type="Gene3D" id="1.25.40.10">
    <property type="entry name" value="Tetratricopeptide repeat domain"/>
    <property type="match status" value="1"/>
</dbReference>
<dbReference type="InterPro" id="IPR016024">
    <property type="entry name" value="ARM-type_fold"/>
</dbReference>
<dbReference type="PANTHER" id="PTHR45984:SF1">
    <property type="entry name" value="SPAG1 AXONEMAL DYNEIN ASSEMBLY FACTOR"/>
    <property type="match status" value="1"/>
</dbReference>
<dbReference type="SUPFAM" id="SSF48371">
    <property type="entry name" value="ARM repeat"/>
    <property type="match status" value="1"/>
</dbReference>
<dbReference type="InterPro" id="IPR019734">
    <property type="entry name" value="TPR_rpt"/>
</dbReference>
<dbReference type="InterPro" id="IPR051982">
    <property type="entry name" value="CiliaryAsmbly_MitoImport"/>
</dbReference>
<dbReference type="InterPro" id="IPR011990">
    <property type="entry name" value="TPR-like_helical_dom_sf"/>
</dbReference>
<feature type="repeat" description="TPR" evidence="5">
    <location>
        <begin position="168"/>
        <end position="201"/>
    </location>
</feature>
<dbReference type="GO" id="GO:0005739">
    <property type="term" value="C:mitochondrion"/>
    <property type="evidence" value="ECO:0007669"/>
    <property type="project" value="TreeGrafter"/>
</dbReference>
<gene>
    <name evidence="7" type="ORF">Vbra_3060</name>
</gene>
<protein>
    <submittedName>
        <fullName evidence="7">Uncharacterized protein</fullName>
    </submittedName>
</protein>
<dbReference type="VEuPathDB" id="CryptoDB:Vbra_3060"/>
<evidence type="ECO:0000256" key="4">
    <source>
        <dbReference type="ARBA" id="ARBA00022803"/>
    </source>
</evidence>
<keyword evidence="4 5" id="KW-0802">TPR repeat</keyword>
<evidence type="ECO:0000256" key="2">
    <source>
        <dbReference type="ARBA" id="ARBA00022490"/>
    </source>
</evidence>
<dbReference type="AlphaFoldDB" id="A0A0G4FDR0"/>
<keyword evidence="8" id="KW-1185">Reference proteome</keyword>
<dbReference type="Proteomes" id="UP000041254">
    <property type="component" value="Unassembled WGS sequence"/>
</dbReference>
<evidence type="ECO:0000256" key="1">
    <source>
        <dbReference type="ARBA" id="ARBA00004496"/>
    </source>
</evidence>
<dbReference type="SUPFAM" id="SSF48452">
    <property type="entry name" value="TPR-like"/>
    <property type="match status" value="1"/>
</dbReference>
<feature type="region of interest" description="Disordered" evidence="6">
    <location>
        <begin position="959"/>
        <end position="989"/>
    </location>
</feature>
<feature type="region of interest" description="Disordered" evidence="6">
    <location>
        <begin position="294"/>
        <end position="335"/>
    </location>
</feature>
<evidence type="ECO:0000313" key="8">
    <source>
        <dbReference type="Proteomes" id="UP000041254"/>
    </source>
</evidence>